<dbReference type="Proteomes" id="UP000231056">
    <property type="component" value="Unassembled WGS sequence"/>
</dbReference>
<reference evidence="1 2" key="1">
    <citation type="submission" date="2017-09" db="EMBL/GenBank/DDBJ databases">
        <title>Depth-based differentiation of microbial function through sediment-hosted aquifers and enrichment of novel symbionts in the deep terrestrial subsurface.</title>
        <authorList>
            <person name="Probst A.J."/>
            <person name="Ladd B."/>
            <person name="Jarett J.K."/>
            <person name="Geller-Mcgrath D.E."/>
            <person name="Sieber C.M."/>
            <person name="Emerson J.B."/>
            <person name="Anantharaman K."/>
            <person name="Thomas B.C."/>
            <person name="Malmstrom R."/>
            <person name="Stieglmeier M."/>
            <person name="Klingl A."/>
            <person name="Woyke T."/>
            <person name="Ryan C.M."/>
            <person name="Banfield J.F."/>
        </authorList>
    </citation>
    <scope>NUCLEOTIDE SEQUENCE [LARGE SCALE GENOMIC DNA]</scope>
    <source>
        <strain evidence="1">CG11_big_fil_rev_8_21_14_0_20_36_8</strain>
    </source>
</reference>
<comment type="caution">
    <text evidence="1">The sequence shown here is derived from an EMBL/GenBank/DDBJ whole genome shotgun (WGS) entry which is preliminary data.</text>
</comment>
<evidence type="ECO:0000313" key="1">
    <source>
        <dbReference type="EMBL" id="PIQ73781.1"/>
    </source>
</evidence>
<gene>
    <name evidence="1" type="ORF">COV58_00680</name>
</gene>
<proteinExistence type="predicted"/>
<dbReference type="AlphaFoldDB" id="A0A2M6IUY9"/>
<name>A0A2M6IUY9_9BACT</name>
<sequence>QRGFDIELASEILDLDTNLYETYQKAVFEAKRHYLSIFFEKIEVFDKRIQHVTYSPLFQKLLDAEQVTVSPKRLPG</sequence>
<feature type="non-terminal residue" evidence="1">
    <location>
        <position position="1"/>
    </location>
</feature>
<protein>
    <submittedName>
        <fullName evidence="1">Uncharacterized protein</fullName>
    </submittedName>
</protein>
<dbReference type="EMBL" id="PCVM01000013">
    <property type="protein sequence ID" value="PIQ73781.1"/>
    <property type="molecule type" value="Genomic_DNA"/>
</dbReference>
<organism evidence="1 2">
    <name type="scientific">Candidatus Roizmanbacteria bacterium CG11_big_fil_rev_8_21_14_0_20_36_8</name>
    <dbReference type="NCBI Taxonomy" id="1974856"/>
    <lineage>
        <taxon>Bacteria</taxon>
        <taxon>Candidatus Roizmaniibacteriota</taxon>
    </lineage>
</organism>
<accession>A0A2M6IUY9</accession>
<evidence type="ECO:0000313" key="2">
    <source>
        <dbReference type="Proteomes" id="UP000231056"/>
    </source>
</evidence>